<dbReference type="Proteomes" id="UP000234950">
    <property type="component" value="Unassembled WGS sequence"/>
</dbReference>
<dbReference type="Gene3D" id="3.10.28.20">
    <property type="entry name" value="Acetamidase/Formamidase-like domains"/>
    <property type="match status" value="1"/>
</dbReference>
<evidence type="ECO:0000313" key="2">
    <source>
        <dbReference type="Proteomes" id="UP000234950"/>
    </source>
</evidence>
<dbReference type="RefSeq" id="WP_101649945.1">
    <property type="nucleotide sequence ID" value="NZ_PGVE01000074.1"/>
</dbReference>
<dbReference type="GO" id="GO:0016811">
    <property type="term" value="F:hydrolase activity, acting on carbon-nitrogen (but not peptide) bonds, in linear amides"/>
    <property type="evidence" value="ECO:0007669"/>
    <property type="project" value="InterPro"/>
</dbReference>
<name>A0A2N5HA01_9BACI</name>
<dbReference type="Gene3D" id="2.60.120.580">
    <property type="entry name" value="Acetamidase/Formamidase-like domains"/>
    <property type="match status" value="1"/>
</dbReference>
<dbReference type="AlphaFoldDB" id="A0A2N5HA01"/>
<dbReference type="EMBL" id="PGVE01000074">
    <property type="protein sequence ID" value="PLS02351.1"/>
    <property type="molecule type" value="Genomic_DNA"/>
</dbReference>
<dbReference type="PANTHER" id="PTHR31891">
    <property type="entry name" value="FORMAMIDASE C869.04-RELATED"/>
    <property type="match status" value="1"/>
</dbReference>
<proteinExistence type="predicted"/>
<accession>A0A2N5HA01</accession>
<comment type="caution">
    <text evidence="1">The sequence shown here is derived from an EMBL/GenBank/DDBJ whole genome shotgun (WGS) entry which is preliminary data.</text>
</comment>
<gene>
    <name evidence="1" type="ORF">CVD27_20445</name>
</gene>
<evidence type="ECO:0000313" key="1">
    <source>
        <dbReference type="EMBL" id="PLS02351.1"/>
    </source>
</evidence>
<dbReference type="InterPro" id="IPR004304">
    <property type="entry name" value="FmdA_AmdA"/>
</dbReference>
<dbReference type="Gene3D" id="2.40.10.120">
    <property type="match status" value="1"/>
</dbReference>
<reference evidence="1 2" key="1">
    <citation type="submission" date="2017-11" db="EMBL/GenBank/DDBJ databases">
        <title>Comparitive Functional Genomics of Dry Heat Resistant strains isolated from the Viking Spacecraft.</title>
        <authorList>
            <person name="Seuylemezian A."/>
            <person name="Cooper K."/>
            <person name="Vaishampayan P."/>
        </authorList>
    </citation>
    <scope>NUCLEOTIDE SEQUENCE [LARGE SCALE GENOMIC DNA]</scope>
    <source>
        <strain evidence="1 2">V32-6</strain>
    </source>
</reference>
<dbReference type="OrthoDB" id="9811740at2"/>
<dbReference type="SUPFAM" id="SSF141130">
    <property type="entry name" value="Acetamidase/Formamidase-like"/>
    <property type="match status" value="1"/>
</dbReference>
<keyword evidence="2" id="KW-1185">Reference proteome</keyword>
<dbReference type="Pfam" id="PF03069">
    <property type="entry name" value="FmdA_AmdA"/>
    <property type="match status" value="2"/>
</dbReference>
<sequence>MSTSLPIIIPKEQVILKFSPSNPPVQVIKSGSTITFETCDCFSNLIQKEDQLFSSVGWDKINPATGPLFVEGAEPGDVLKVEILKINIADQGVMTAAPKFGVFGDLLEEEKTKVFRIKDGKVLFNERIQIPVRPMIGVIGTAPANEEIPTGTPGQHGGNMDCKRIVEGATLYLPVHVPGALLSMGDLHAVMGDGEVLICGLEIPGEVTIRVSAIKDKILPLPMLREGDHLMAIASAETVDLAAKQATIQMHSFLTNELGMEFNEAAMLLSLVGDLRICQVVDPLMTVRMELPLSVLEDYHYKLV</sequence>
<dbReference type="PANTHER" id="PTHR31891:SF1">
    <property type="entry name" value="FORMAMIDASE C869.04-RELATED"/>
    <property type="match status" value="1"/>
</dbReference>
<protein>
    <submittedName>
        <fullName evidence="1">Acetamidase</fullName>
    </submittedName>
</protein>
<organism evidence="1 2">
    <name type="scientific">Neobacillus cucumis</name>
    <dbReference type="NCBI Taxonomy" id="1740721"/>
    <lineage>
        <taxon>Bacteria</taxon>
        <taxon>Bacillati</taxon>
        <taxon>Bacillota</taxon>
        <taxon>Bacilli</taxon>
        <taxon>Bacillales</taxon>
        <taxon>Bacillaceae</taxon>
        <taxon>Neobacillus</taxon>
    </lineage>
</organism>